<dbReference type="SUPFAM" id="SSF47090">
    <property type="entry name" value="PGBD-like"/>
    <property type="match status" value="1"/>
</dbReference>
<comment type="caution">
    <text evidence="3">The sequence shown here is derived from an EMBL/GenBank/DDBJ whole genome shotgun (WGS) entry which is preliminary data.</text>
</comment>
<dbReference type="Proteomes" id="UP001605036">
    <property type="component" value="Unassembled WGS sequence"/>
</dbReference>
<dbReference type="AlphaFoldDB" id="A0ABD1XM16"/>
<sequence length="493" mass="54225">MTMAMGITVGSCPCELLVRQPLSSAYRRISACSSGFRASSVEIISRVQTVFALSETRRGAGGRSLLRIDADLNWEKEEARWVREEQRWLREEQRWLREEARWIQEKQELVEESIALRTQVSVLKLELEEIRSQLRTDAITDTSLRNLVAGMKTLLQALSGPVSGDSLTEKREIQQSRQAFLVRDSSAEVKTAIEVNPQVIVAPSKVIAVLTSDEVPSTSISGSKDETSVGGQPQSRRSMEETGKTSTSASRKSRTLKTGTEGDDVKELQEALQKQGFYSGEEEMEFSMFSDGTESAVKTWQATIGVREDGQVTPQLLLKLLGSAEDKTGKEKGSTAAKAEKEKESSTAAKARDLTIPTKKSPDVAPKTQEAATRSSREIDRYERTDAQDTSASNRRVYLLGENRWEEPGRLSPKKDESKPGKVNGMKLVVEKCFSCSGAGTMLCTECEGTGDLNVEEQFLEWVGEEPVCPYCDGVGAVPCDICDGQGVQAGKK</sequence>
<organism evidence="3 4">
    <name type="scientific">Riccia fluitans</name>
    <dbReference type="NCBI Taxonomy" id="41844"/>
    <lineage>
        <taxon>Eukaryota</taxon>
        <taxon>Viridiplantae</taxon>
        <taxon>Streptophyta</taxon>
        <taxon>Embryophyta</taxon>
        <taxon>Marchantiophyta</taxon>
        <taxon>Marchantiopsida</taxon>
        <taxon>Marchantiidae</taxon>
        <taxon>Marchantiales</taxon>
        <taxon>Ricciaceae</taxon>
        <taxon>Riccia</taxon>
    </lineage>
</organism>
<dbReference type="PANTHER" id="PTHR15852">
    <property type="entry name" value="PLASTID TRANSCRIPTIONALLY ACTIVE PROTEIN"/>
    <property type="match status" value="1"/>
</dbReference>
<evidence type="ECO:0000313" key="3">
    <source>
        <dbReference type="EMBL" id="KAL2609768.1"/>
    </source>
</evidence>
<accession>A0ABD1XM16</accession>
<dbReference type="InterPro" id="IPR036410">
    <property type="entry name" value="HSP_DnaJ_Cys-rich_dom_sf"/>
</dbReference>
<evidence type="ECO:0000313" key="4">
    <source>
        <dbReference type="Proteomes" id="UP001605036"/>
    </source>
</evidence>
<dbReference type="EMBL" id="JBHFFA010000008">
    <property type="protein sequence ID" value="KAL2609768.1"/>
    <property type="molecule type" value="Genomic_DNA"/>
</dbReference>
<gene>
    <name evidence="3" type="ORF">R1flu_028341</name>
</gene>
<feature type="domain" description="Peptidoglycan binding-like" evidence="2">
    <location>
        <begin position="262"/>
        <end position="318"/>
    </location>
</feature>
<feature type="compositionally biased region" description="Basic and acidic residues" evidence="1">
    <location>
        <begin position="375"/>
        <end position="387"/>
    </location>
</feature>
<keyword evidence="4" id="KW-1185">Reference proteome</keyword>
<evidence type="ECO:0000256" key="1">
    <source>
        <dbReference type="SAM" id="MobiDB-lite"/>
    </source>
</evidence>
<reference evidence="3 4" key="1">
    <citation type="submission" date="2024-09" db="EMBL/GenBank/DDBJ databases">
        <title>Chromosome-scale assembly of Riccia fluitans.</title>
        <authorList>
            <person name="Paukszto L."/>
            <person name="Sawicki J."/>
            <person name="Karawczyk K."/>
            <person name="Piernik-Szablinska J."/>
            <person name="Szczecinska M."/>
            <person name="Mazdziarz M."/>
        </authorList>
    </citation>
    <scope>NUCLEOTIDE SEQUENCE [LARGE SCALE GENOMIC DNA]</scope>
    <source>
        <strain evidence="3">Rf_01</strain>
        <tissue evidence="3">Aerial parts of the thallus</tissue>
    </source>
</reference>
<proteinExistence type="predicted"/>
<dbReference type="InterPro" id="IPR036365">
    <property type="entry name" value="PGBD-like_sf"/>
</dbReference>
<feature type="region of interest" description="Disordered" evidence="1">
    <location>
        <begin position="324"/>
        <end position="396"/>
    </location>
</feature>
<dbReference type="SUPFAM" id="SSF57938">
    <property type="entry name" value="DnaJ/Hsp40 cysteine-rich domain"/>
    <property type="match status" value="1"/>
</dbReference>
<feature type="compositionally biased region" description="Basic and acidic residues" evidence="1">
    <location>
        <begin position="324"/>
        <end position="353"/>
    </location>
</feature>
<dbReference type="Pfam" id="PF01471">
    <property type="entry name" value="PG_binding_1"/>
    <property type="match status" value="1"/>
</dbReference>
<evidence type="ECO:0000259" key="2">
    <source>
        <dbReference type="Pfam" id="PF01471"/>
    </source>
</evidence>
<dbReference type="Gene3D" id="2.10.230.10">
    <property type="entry name" value="Heat shock protein DnaJ, cysteine-rich domain"/>
    <property type="match status" value="1"/>
</dbReference>
<dbReference type="InterPro" id="IPR036366">
    <property type="entry name" value="PGBDSf"/>
</dbReference>
<dbReference type="Gene3D" id="1.10.101.10">
    <property type="entry name" value="PGBD-like superfamily/PGBD"/>
    <property type="match status" value="1"/>
</dbReference>
<feature type="region of interest" description="Disordered" evidence="1">
    <location>
        <begin position="215"/>
        <end position="266"/>
    </location>
</feature>
<dbReference type="InterPro" id="IPR002477">
    <property type="entry name" value="Peptidoglycan-bd-like"/>
</dbReference>
<name>A0ABD1XM16_9MARC</name>
<dbReference type="PANTHER" id="PTHR15852:SF16">
    <property type="entry name" value="PROTEIN DISULFIDE ISOMERASE PTAC5, CHLOROPLASTIC"/>
    <property type="match status" value="1"/>
</dbReference>
<protein>
    <recommendedName>
        <fullName evidence="2">Peptidoglycan binding-like domain-containing protein</fullName>
    </recommendedName>
</protein>